<evidence type="ECO:0000256" key="6">
    <source>
        <dbReference type="SAM" id="Phobius"/>
    </source>
</evidence>
<dbReference type="PANTHER" id="PTHR30572:SF9">
    <property type="entry name" value="ABC TRANSPORTER PERMEASE PROTEIN"/>
    <property type="match status" value="1"/>
</dbReference>
<reference evidence="9 10" key="1">
    <citation type="submission" date="2018-08" db="EMBL/GenBank/DDBJ databases">
        <title>A genome reference for cultivated species of the human gut microbiota.</title>
        <authorList>
            <person name="Zou Y."/>
            <person name="Xue W."/>
            <person name="Luo G."/>
        </authorList>
    </citation>
    <scope>NUCLEOTIDE SEQUENCE [LARGE SCALE GENOMIC DNA]</scope>
    <source>
        <strain evidence="9 10">AF33-12</strain>
    </source>
</reference>
<accession>A0A415S3D3</accession>
<keyword evidence="2" id="KW-1003">Cell membrane</keyword>
<dbReference type="RefSeq" id="WP_118445317.1">
    <property type="nucleotide sequence ID" value="NZ_BAABXJ010000002.1"/>
</dbReference>
<evidence type="ECO:0000256" key="2">
    <source>
        <dbReference type="ARBA" id="ARBA00022475"/>
    </source>
</evidence>
<feature type="transmembrane region" description="Helical" evidence="6">
    <location>
        <begin position="299"/>
        <end position="323"/>
    </location>
</feature>
<dbReference type="GO" id="GO:0022857">
    <property type="term" value="F:transmembrane transporter activity"/>
    <property type="evidence" value="ECO:0007669"/>
    <property type="project" value="TreeGrafter"/>
</dbReference>
<dbReference type="GO" id="GO:0005886">
    <property type="term" value="C:plasma membrane"/>
    <property type="evidence" value="ECO:0007669"/>
    <property type="project" value="UniProtKB-SubCell"/>
</dbReference>
<dbReference type="AlphaFoldDB" id="A0A415S3D3"/>
<organism evidence="9 10">
    <name type="scientific">Mediterraneibacter gnavus</name>
    <name type="common">Ruminococcus gnavus</name>
    <dbReference type="NCBI Taxonomy" id="33038"/>
    <lineage>
        <taxon>Bacteria</taxon>
        <taxon>Bacillati</taxon>
        <taxon>Bacillota</taxon>
        <taxon>Clostridia</taxon>
        <taxon>Lachnospirales</taxon>
        <taxon>Lachnospiraceae</taxon>
        <taxon>Mediterraneibacter</taxon>
    </lineage>
</organism>
<reference evidence="8" key="2">
    <citation type="submission" date="2021-10" db="EMBL/GenBank/DDBJ databases">
        <title>Collection of gut derived symbiotic bacterial strains cultured from healthy donors.</title>
        <authorList>
            <person name="Lin H."/>
            <person name="Littmann E."/>
            <person name="Claire K."/>
            <person name="Pamer E."/>
        </authorList>
    </citation>
    <scope>NUCLEOTIDE SEQUENCE</scope>
    <source>
        <strain evidence="8">MSK.23.4</strain>
    </source>
</reference>
<dbReference type="PANTHER" id="PTHR30572">
    <property type="entry name" value="MEMBRANE COMPONENT OF TRANSPORTER-RELATED"/>
    <property type="match status" value="1"/>
</dbReference>
<dbReference type="EMBL" id="QRQE01000068">
    <property type="protein sequence ID" value="RHM69785.1"/>
    <property type="molecule type" value="Genomic_DNA"/>
</dbReference>
<proteinExistence type="predicted"/>
<comment type="subcellular location">
    <subcellularLocation>
        <location evidence="1">Cell membrane</location>
        <topology evidence="1">Multi-pass membrane protein</topology>
    </subcellularLocation>
</comment>
<evidence type="ECO:0000256" key="3">
    <source>
        <dbReference type="ARBA" id="ARBA00022692"/>
    </source>
</evidence>
<feature type="domain" description="ABC3 transporter permease C-terminal" evidence="7">
    <location>
        <begin position="302"/>
        <end position="424"/>
    </location>
</feature>
<sequence length="432" mass="48290">MNFFKRAFKYCVRHKIKNVILFLLIAVIATFLVLSVSIFQSSEKATVNVKGDVSGKLQLTIDEEGNYGEGTQDQFGTSYVYNGDKITPELIEAIQNVEGVVDCNSETPQCYYGAAVNFKYFSGSFGGGFTPYGDVSGITCVLSSEKSEKFENGTFKLKEGRHIKPDDKYVALMPDVLAEYNHLSVGDKIELYLPDPAECKVELEIIGIYEGAEGAQSDSMFMSDIASNVLYTDFNPGNDAYKEYDYLDLTIYVEDPVNIQNVYDRIMKLPEIQGKTLKLTIDNSDYEQIVNPFTKVQQVLRILIIVGILVGIIVLALILNIWIRNRKQEIAILVALGNSKKNIFGQFLCEVLGIAIPTFALVAVVTTTMRKTLNNIIIQLIGEKDISFVLQMDFYQILFMCIVGTLIIVLAVFIAAYFILKQKPLELLSKAD</sequence>
<dbReference type="Proteomes" id="UP000285610">
    <property type="component" value="Unassembled WGS sequence"/>
</dbReference>
<comment type="caution">
    <text evidence="9">The sequence shown here is derived from an EMBL/GenBank/DDBJ whole genome shotgun (WGS) entry which is preliminary data.</text>
</comment>
<dbReference type="InterPro" id="IPR003838">
    <property type="entry name" value="ABC3_permease_C"/>
</dbReference>
<dbReference type="Pfam" id="PF02687">
    <property type="entry name" value="FtsX"/>
    <property type="match status" value="1"/>
</dbReference>
<evidence type="ECO:0000256" key="4">
    <source>
        <dbReference type="ARBA" id="ARBA00022989"/>
    </source>
</evidence>
<evidence type="ECO:0000256" key="5">
    <source>
        <dbReference type="ARBA" id="ARBA00023136"/>
    </source>
</evidence>
<dbReference type="EMBL" id="JAJBNC010000028">
    <property type="protein sequence ID" value="MCB5494991.1"/>
    <property type="molecule type" value="Genomic_DNA"/>
</dbReference>
<evidence type="ECO:0000313" key="8">
    <source>
        <dbReference type="EMBL" id="MCB5494991.1"/>
    </source>
</evidence>
<keyword evidence="3 6" id="KW-0812">Transmembrane</keyword>
<gene>
    <name evidence="9" type="ORF">DWZ50_17870</name>
    <name evidence="8" type="ORF">LIQ10_14835</name>
</gene>
<protein>
    <submittedName>
        <fullName evidence="9">ABC transporter permease</fullName>
    </submittedName>
</protein>
<name>A0A415S3D3_MEDGN</name>
<dbReference type="InterPro" id="IPR050250">
    <property type="entry name" value="Macrolide_Exporter_MacB"/>
</dbReference>
<evidence type="ECO:0000256" key="1">
    <source>
        <dbReference type="ARBA" id="ARBA00004651"/>
    </source>
</evidence>
<evidence type="ECO:0000259" key="7">
    <source>
        <dbReference type="Pfam" id="PF02687"/>
    </source>
</evidence>
<feature type="transmembrane region" description="Helical" evidence="6">
    <location>
        <begin position="397"/>
        <end position="420"/>
    </location>
</feature>
<feature type="transmembrane region" description="Helical" evidence="6">
    <location>
        <begin position="20"/>
        <end position="39"/>
    </location>
</feature>
<keyword evidence="5 6" id="KW-0472">Membrane</keyword>
<dbReference type="Proteomes" id="UP001297422">
    <property type="component" value="Unassembled WGS sequence"/>
</dbReference>
<keyword evidence="4 6" id="KW-1133">Transmembrane helix</keyword>
<evidence type="ECO:0000313" key="10">
    <source>
        <dbReference type="Proteomes" id="UP000285610"/>
    </source>
</evidence>
<evidence type="ECO:0000313" key="9">
    <source>
        <dbReference type="EMBL" id="RHM69785.1"/>
    </source>
</evidence>
<feature type="transmembrane region" description="Helical" evidence="6">
    <location>
        <begin position="343"/>
        <end position="365"/>
    </location>
</feature>